<evidence type="ECO:0000256" key="1">
    <source>
        <dbReference type="SAM" id="Phobius"/>
    </source>
</evidence>
<dbReference type="Gene3D" id="1.20.1280.50">
    <property type="match status" value="1"/>
</dbReference>
<evidence type="ECO:0000313" key="3">
    <source>
        <dbReference type="Proteomes" id="UP001318860"/>
    </source>
</evidence>
<sequence>MSSSLISATATATAIDHGGGGTALSAIHPDIIQSHILNRLDGPTLASTSCASAQLLSLCKDDYLWKDICNSTWPSTTNPLVRAAISAFPSGHRSFYSDAFPALRGSETHHRRRAWDTPELISAVDIYYDDELIYSKVLVTETLSPWFLCTPLRLDLLDPKETVATPIEFSGGGAWETRAEERLRVSWILIDPVRRRAVNVASRKAVEARRHWLTADMQLRFSVVVADGGDRGGEMVECGVVVSCRGEDGGQVRVREVSMQVESMEGKILNGMDGLGVLEAAMAEQRRKSDSKTERDIYERFLKMKAQCRERKQRRERDLDTACIATGISIFFFAFLIFFLSR</sequence>
<evidence type="ECO:0000313" key="2">
    <source>
        <dbReference type="EMBL" id="KAK6163609.1"/>
    </source>
</evidence>
<dbReference type="InterPro" id="IPR036047">
    <property type="entry name" value="F-box-like_dom_sf"/>
</dbReference>
<dbReference type="Proteomes" id="UP001318860">
    <property type="component" value="Unassembled WGS sequence"/>
</dbReference>
<reference evidence="2 3" key="1">
    <citation type="journal article" date="2021" name="Comput. Struct. Biotechnol. J.">
        <title>De novo genome assembly of the potent medicinal plant Rehmannia glutinosa using nanopore technology.</title>
        <authorList>
            <person name="Ma L."/>
            <person name="Dong C."/>
            <person name="Song C."/>
            <person name="Wang X."/>
            <person name="Zheng X."/>
            <person name="Niu Y."/>
            <person name="Chen S."/>
            <person name="Feng W."/>
        </authorList>
    </citation>
    <scope>NUCLEOTIDE SEQUENCE [LARGE SCALE GENOMIC DNA]</scope>
    <source>
        <strain evidence="2">DH-2019</strain>
    </source>
</reference>
<comment type="caution">
    <text evidence="2">The sequence shown here is derived from an EMBL/GenBank/DDBJ whole genome shotgun (WGS) entry which is preliminary data.</text>
</comment>
<name>A0ABR0XWR1_REHGL</name>
<keyword evidence="1" id="KW-1133">Transmembrane helix</keyword>
<dbReference type="InterPro" id="IPR045283">
    <property type="entry name" value="AT3G44326-like"/>
</dbReference>
<keyword evidence="1" id="KW-0812">Transmembrane</keyword>
<keyword evidence="1" id="KW-0472">Membrane</keyword>
<dbReference type="PANTHER" id="PTHR33736:SF18">
    <property type="entry name" value="F-BOX DOMAIN-CONTAINING PROTEIN"/>
    <property type="match status" value="1"/>
</dbReference>
<keyword evidence="3" id="KW-1185">Reference proteome</keyword>
<evidence type="ECO:0008006" key="4">
    <source>
        <dbReference type="Google" id="ProtNLM"/>
    </source>
</evidence>
<proteinExistence type="predicted"/>
<protein>
    <recommendedName>
        <fullName evidence="4">F-box protein</fullName>
    </recommendedName>
</protein>
<gene>
    <name evidence="2" type="ORF">DH2020_000473</name>
</gene>
<accession>A0ABR0XWR1</accession>
<organism evidence="2 3">
    <name type="scientific">Rehmannia glutinosa</name>
    <name type="common">Chinese foxglove</name>
    <dbReference type="NCBI Taxonomy" id="99300"/>
    <lineage>
        <taxon>Eukaryota</taxon>
        <taxon>Viridiplantae</taxon>
        <taxon>Streptophyta</taxon>
        <taxon>Embryophyta</taxon>
        <taxon>Tracheophyta</taxon>
        <taxon>Spermatophyta</taxon>
        <taxon>Magnoliopsida</taxon>
        <taxon>eudicotyledons</taxon>
        <taxon>Gunneridae</taxon>
        <taxon>Pentapetalae</taxon>
        <taxon>asterids</taxon>
        <taxon>lamiids</taxon>
        <taxon>Lamiales</taxon>
        <taxon>Orobanchaceae</taxon>
        <taxon>Rehmannieae</taxon>
        <taxon>Rehmannia</taxon>
    </lineage>
</organism>
<feature type="transmembrane region" description="Helical" evidence="1">
    <location>
        <begin position="319"/>
        <end position="340"/>
    </location>
</feature>
<dbReference type="SUPFAM" id="SSF81383">
    <property type="entry name" value="F-box domain"/>
    <property type="match status" value="1"/>
</dbReference>
<dbReference type="PANTHER" id="PTHR33736">
    <property type="entry name" value="F-BOX PROTEIN-RELATED"/>
    <property type="match status" value="1"/>
</dbReference>
<dbReference type="EMBL" id="JABTTQ020000001">
    <property type="protein sequence ID" value="KAK6163609.1"/>
    <property type="molecule type" value="Genomic_DNA"/>
</dbReference>